<comment type="caution">
    <text evidence="2">The sequence shown here is derived from an EMBL/GenBank/DDBJ whole genome shotgun (WGS) entry which is preliminary data.</text>
</comment>
<dbReference type="Proteomes" id="UP001073122">
    <property type="component" value="Unassembled WGS sequence"/>
</dbReference>
<sequence>MDFSTGGNRATDLIEFVVKAEESWLNYHEGSNLGHTLSRHSGKSDIDLMRRLVGNERITGASSFTNDIVAESVISSTINSNRTVINTWLRDKSATSNLVLEYTGSDVIGRVLCKKIEE</sequence>
<keyword evidence="3" id="KW-1185">Reference proteome</keyword>
<proteinExistence type="predicted"/>
<organism evidence="2 3">
    <name type="scientific">Chryseobacterium formosus</name>
    <dbReference type="NCBI Taxonomy" id="1537363"/>
    <lineage>
        <taxon>Bacteria</taxon>
        <taxon>Pseudomonadati</taxon>
        <taxon>Bacteroidota</taxon>
        <taxon>Flavobacteriia</taxon>
        <taxon>Flavobacteriales</taxon>
        <taxon>Weeksellaceae</taxon>
        <taxon>Chryseobacterium group</taxon>
        <taxon>Chryseobacterium</taxon>
    </lineage>
</organism>
<accession>A0ABT3XQ63</accession>
<dbReference type="Pfam" id="PF18431">
    <property type="entry name" value="RNAse_A_bac"/>
    <property type="match status" value="1"/>
</dbReference>
<name>A0ABT3XQ63_9FLAO</name>
<gene>
    <name evidence="2" type="ORF">OF897_06070</name>
</gene>
<dbReference type="EMBL" id="JAOVZW010000006">
    <property type="protein sequence ID" value="MCX8523483.1"/>
    <property type="molecule type" value="Genomic_DNA"/>
</dbReference>
<reference evidence="2" key="1">
    <citation type="submission" date="2022-10" db="EMBL/GenBank/DDBJ databases">
        <title>Chryseobacterium sp. nov., a novel bacterial species.</title>
        <authorList>
            <person name="Cao Y."/>
        </authorList>
    </citation>
    <scope>NUCLEOTIDE SEQUENCE</scope>
    <source>
        <strain evidence="2">CCTCC AB2015118</strain>
    </source>
</reference>
<evidence type="ECO:0000259" key="1">
    <source>
        <dbReference type="Pfam" id="PF18431"/>
    </source>
</evidence>
<dbReference type="InterPro" id="IPR041436">
    <property type="entry name" value="RNAse_A_bac"/>
</dbReference>
<evidence type="ECO:0000313" key="3">
    <source>
        <dbReference type="Proteomes" id="UP001073122"/>
    </source>
</evidence>
<dbReference type="RefSeq" id="WP_267264795.1">
    <property type="nucleotide sequence ID" value="NZ_JAOVZW010000006.1"/>
</dbReference>
<protein>
    <recommendedName>
        <fullName evidence="1">Bacterial CdiA-CT RNAse A domain-containing protein</fullName>
    </recommendedName>
</protein>
<evidence type="ECO:0000313" key="2">
    <source>
        <dbReference type="EMBL" id="MCX8523483.1"/>
    </source>
</evidence>
<feature type="domain" description="Bacterial CdiA-CT RNAse A" evidence="1">
    <location>
        <begin position="34"/>
        <end position="115"/>
    </location>
</feature>